<reference evidence="1 2" key="1">
    <citation type="journal article" date="2015" name="Nature">
        <title>rRNA introns, odd ribosomes, and small enigmatic genomes across a large radiation of phyla.</title>
        <authorList>
            <person name="Brown C.T."/>
            <person name="Hug L.A."/>
            <person name="Thomas B.C."/>
            <person name="Sharon I."/>
            <person name="Castelle C.J."/>
            <person name="Singh A."/>
            <person name="Wilkins M.J."/>
            <person name="Williams K.H."/>
            <person name="Banfield J.F."/>
        </authorList>
    </citation>
    <scope>NUCLEOTIDE SEQUENCE [LARGE SCALE GENOMIC DNA]</scope>
</reference>
<dbReference type="Proteomes" id="UP000033881">
    <property type="component" value="Unassembled WGS sequence"/>
</dbReference>
<protein>
    <submittedName>
        <fullName evidence="1">Uncharacterized protein</fullName>
    </submittedName>
</protein>
<proteinExistence type="predicted"/>
<sequence length="139" mass="15382">MSLTNIQTKLLLKLNEMGTLKAAFDYPTGNPDGKYPFAVLTLRDGDAKFASTTHNLRRQGFSITVYQEQSKLGQGVEAAESITTSVLKELKAALDMDTTLSGNCKWVTPVSWNTTYVDRELDTRVLEVSVDAYEIVNSL</sequence>
<evidence type="ECO:0000313" key="1">
    <source>
        <dbReference type="EMBL" id="KKQ99022.1"/>
    </source>
</evidence>
<evidence type="ECO:0000313" key="2">
    <source>
        <dbReference type="Proteomes" id="UP000033881"/>
    </source>
</evidence>
<dbReference type="STRING" id="1618574.UT24_C0029G0034"/>
<gene>
    <name evidence="1" type="ORF">UT24_C0029G0034</name>
</gene>
<dbReference type="EMBL" id="LBWB01000029">
    <property type="protein sequence ID" value="KKQ99022.1"/>
    <property type="molecule type" value="Genomic_DNA"/>
</dbReference>
<accession>A0A0G0M6Z5</accession>
<dbReference type="AlphaFoldDB" id="A0A0G0M6Z5"/>
<organism evidence="1 2">
    <name type="scientific">Candidatus Woesebacteria bacterium GW2011_GWB1_39_12</name>
    <dbReference type="NCBI Taxonomy" id="1618574"/>
    <lineage>
        <taxon>Bacteria</taxon>
        <taxon>Candidatus Woeseibacteriota</taxon>
    </lineage>
</organism>
<comment type="caution">
    <text evidence="1">The sequence shown here is derived from an EMBL/GenBank/DDBJ whole genome shotgun (WGS) entry which is preliminary data.</text>
</comment>
<name>A0A0G0M6Z5_9BACT</name>